<evidence type="ECO:0000313" key="9">
    <source>
        <dbReference type="Proteomes" id="UP001230978"/>
    </source>
</evidence>
<keyword evidence="2" id="KW-1134">Transmembrane beta strand</keyword>
<proteinExistence type="predicted"/>
<keyword evidence="9" id="KW-1185">Reference proteome</keyword>
<evidence type="ECO:0000259" key="7">
    <source>
        <dbReference type="PROSITE" id="PS50006"/>
    </source>
</evidence>
<evidence type="ECO:0000313" key="8">
    <source>
        <dbReference type="EMBL" id="WGV15120.1"/>
    </source>
</evidence>
<dbReference type="Proteomes" id="UP001230978">
    <property type="component" value="Chromosome"/>
</dbReference>
<evidence type="ECO:0000256" key="5">
    <source>
        <dbReference type="ARBA" id="ARBA00023237"/>
    </source>
</evidence>
<evidence type="ECO:0000256" key="4">
    <source>
        <dbReference type="ARBA" id="ARBA00023136"/>
    </source>
</evidence>
<keyword evidence="4" id="KW-0472">Membrane</keyword>
<feature type="domain" description="FHA" evidence="7">
    <location>
        <begin position="397"/>
        <end position="448"/>
    </location>
</feature>
<dbReference type="RefSeq" id="WP_281464251.1">
    <property type="nucleotide sequence ID" value="NZ_CP124535.1"/>
</dbReference>
<dbReference type="SUPFAM" id="SSF56954">
    <property type="entry name" value="Outer membrane efflux proteins (OEP)"/>
    <property type="match status" value="1"/>
</dbReference>
<dbReference type="PANTHER" id="PTHR30026">
    <property type="entry name" value="OUTER MEMBRANE PROTEIN TOLC"/>
    <property type="match status" value="1"/>
</dbReference>
<keyword evidence="5" id="KW-0998">Cell outer membrane</keyword>
<gene>
    <name evidence="8" type="ORF">QF092_12630</name>
</gene>
<sequence>MQPASLLSRSVRAPHLGPTWVLLSVAVLLSGCMGGLQPPAMLAFAPGKPPSDLQARQRLSPEGSTASPLVADLSARRSILPPNGVFARIATATHAAAPQVEAAELGLARLKAEAASRNGWPTITPSLSLDGIAGLAARLVVDQPLFDHGRRDAQRDRAAAELDLAAVTLSARQNQRAFDALSRYLDAERARAQAEVAQQAVARLTEFHRIVTARIKGGLSDRSEEQIIAQTITEMQATLAADRQARMQALADLRLQTGSNMAETLSGLDPLPPPSDADPLSVLRQQADGARHLAEARITRANALPGLSATATATEDAVTSGLALGGVTLGLGSPATLAAAAATPDLVARQTDEARRAADRSRQETEGRIATLRTRQAQGAEVLRQTRANLDLYAEQYRLGRRSLTDLTAQTAAAARLERDQASLAYDIARLELEIARDAGLLLDGARL</sequence>
<comment type="subcellular location">
    <subcellularLocation>
        <location evidence="1">Cell outer membrane</location>
    </subcellularLocation>
</comment>
<dbReference type="Gene3D" id="1.20.1600.10">
    <property type="entry name" value="Outer membrane efflux proteins (OEP)"/>
    <property type="match status" value="1"/>
</dbReference>
<dbReference type="PROSITE" id="PS50006">
    <property type="entry name" value="FHA_DOMAIN"/>
    <property type="match status" value="1"/>
</dbReference>
<dbReference type="PANTHER" id="PTHR30026:SF20">
    <property type="entry name" value="OUTER MEMBRANE PROTEIN TOLC"/>
    <property type="match status" value="1"/>
</dbReference>
<evidence type="ECO:0000256" key="2">
    <source>
        <dbReference type="ARBA" id="ARBA00022452"/>
    </source>
</evidence>
<name>A0ABY8Q4D0_9RHOB</name>
<dbReference type="EMBL" id="CP124535">
    <property type="protein sequence ID" value="WGV15120.1"/>
    <property type="molecule type" value="Genomic_DNA"/>
</dbReference>
<dbReference type="InterPro" id="IPR051906">
    <property type="entry name" value="TolC-like"/>
</dbReference>
<evidence type="ECO:0000256" key="3">
    <source>
        <dbReference type="ARBA" id="ARBA00022692"/>
    </source>
</evidence>
<feature type="region of interest" description="Disordered" evidence="6">
    <location>
        <begin position="47"/>
        <end position="67"/>
    </location>
</feature>
<protein>
    <submittedName>
        <fullName evidence="8">TolC family protein</fullName>
    </submittedName>
</protein>
<reference evidence="8 9" key="1">
    <citation type="submission" date="2023-04" db="EMBL/GenBank/DDBJ databases">
        <title>YMD61, complete Genome.</title>
        <authorList>
            <person name="Zhang J."/>
        </authorList>
    </citation>
    <scope>NUCLEOTIDE SEQUENCE [LARGE SCALE GENOMIC DNA]</scope>
    <source>
        <strain evidence="8 9">YMD61</strain>
    </source>
</reference>
<accession>A0ABY8Q4D0</accession>
<organism evidence="8 9">
    <name type="scientific">Fuscovulum ytuae</name>
    <dbReference type="NCBI Taxonomy" id="3042299"/>
    <lineage>
        <taxon>Bacteria</taxon>
        <taxon>Pseudomonadati</taxon>
        <taxon>Pseudomonadota</taxon>
        <taxon>Alphaproteobacteria</taxon>
        <taxon>Rhodobacterales</taxon>
        <taxon>Paracoccaceae</taxon>
        <taxon>Fuscovulum</taxon>
    </lineage>
</organism>
<dbReference type="InterPro" id="IPR000253">
    <property type="entry name" value="FHA_dom"/>
</dbReference>
<evidence type="ECO:0000256" key="6">
    <source>
        <dbReference type="SAM" id="MobiDB-lite"/>
    </source>
</evidence>
<evidence type="ECO:0000256" key="1">
    <source>
        <dbReference type="ARBA" id="ARBA00004442"/>
    </source>
</evidence>
<keyword evidence="3" id="KW-0812">Transmembrane</keyword>